<protein>
    <submittedName>
        <fullName evidence="8">Predicted arabinose efflux permease, MFS family</fullName>
    </submittedName>
</protein>
<evidence type="ECO:0000256" key="2">
    <source>
        <dbReference type="ARBA" id="ARBA00022475"/>
    </source>
</evidence>
<dbReference type="SUPFAM" id="SSF103473">
    <property type="entry name" value="MFS general substrate transporter"/>
    <property type="match status" value="1"/>
</dbReference>
<evidence type="ECO:0000259" key="7">
    <source>
        <dbReference type="PROSITE" id="PS50850"/>
    </source>
</evidence>
<dbReference type="Gene3D" id="1.20.1250.20">
    <property type="entry name" value="MFS general substrate transporter like domains"/>
    <property type="match status" value="1"/>
</dbReference>
<dbReference type="InterPro" id="IPR011701">
    <property type="entry name" value="MFS"/>
</dbReference>
<keyword evidence="5 6" id="KW-0472">Membrane</keyword>
<keyword evidence="4 6" id="KW-1133">Transmembrane helix</keyword>
<feature type="transmembrane region" description="Helical" evidence="6">
    <location>
        <begin position="219"/>
        <end position="241"/>
    </location>
</feature>
<dbReference type="PROSITE" id="PS50850">
    <property type="entry name" value="MFS"/>
    <property type="match status" value="1"/>
</dbReference>
<feature type="transmembrane region" description="Helical" evidence="6">
    <location>
        <begin position="307"/>
        <end position="324"/>
    </location>
</feature>
<evidence type="ECO:0000256" key="3">
    <source>
        <dbReference type="ARBA" id="ARBA00022692"/>
    </source>
</evidence>
<dbReference type="CDD" id="cd17324">
    <property type="entry name" value="MFS_NepI_like"/>
    <property type="match status" value="1"/>
</dbReference>
<feature type="transmembrane region" description="Helical" evidence="6">
    <location>
        <begin position="82"/>
        <end position="101"/>
    </location>
</feature>
<dbReference type="AlphaFoldDB" id="A0A1T4N864"/>
<dbReference type="RefSeq" id="WP_085933872.1">
    <property type="nucleotide sequence ID" value="NZ_FUWJ01000002.1"/>
</dbReference>
<keyword evidence="2" id="KW-1003">Cell membrane</keyword>
<accession>A0A1T4N864</accession>
<feature type="domain" description="Major facilitator superfamily (MFS) profile" evidence="7">
    <location>
        <begin position="16"/>
        <end position="395"/>
    </location>
</feature>
<evidence type="ECO:0000256" key="1">
    <source>
        <dbReference type="ARBA" id="ARBA00004651"/>
    </source>
</evidence>
<evidence type="ECO:0000256" key="6">
    <source>
        <dbReference type="SAM" id="Phobius"/>
    </source>
</evidence>
<feature type="transmembrane region" description="Helical" evidence="6">
    <location>
        <begin position="141"/>
        <end position="162"/>
    </location>
</feature>
<feature type="transmembrane region" description="Helical" evidence="6">
    <location>
        <begin position="52"/>
        <end position="70"/>
    </location>
</feature>
<dbReference type="PANTHER" id="PTHR43124:SF3">
    <property type="entry name" value="CHLORAMPHENICOL EFFLUX PUMP RV0191"/>
    <property type="match status" value="1"/>
</dbReference>
<evidence type="ECO:0000313" key="9">
    <source>
        <dbReference type="Proteomes" id="UP000190092"/>
    </source>
</evidence>
<dbReference type="InterPro" id="IPR036259">
    <property type="entry name" value="MFS_trans_sf"/>
</dbReference>
<feature type="transmembrane region" description="Helical" evidence="6">
    <location>
        <begin position="168"/>
        <end position="187"/>
    </location>
</feature>
<reference evidence="9" key="1">
    <citation type="submission" date="2017-02" db="EMBL/GenBank/DDBJ databases">
        <authorList>
            <person name="Varghese N."/>
            <person name="Submissions S."/>
        </authorList>
    </citation>
    <scope>NUCLEOTIDE SEQUENCE [LARGE SCALE GENOMIC DNA]</scope>
    <source>
        <strain evidence="9">ATCC 27094</strain>
    </source>
</reference>
<dbReference type="OrthoDB" id="7930524at2"/>
<dbReference type="Proteomes" id="UP000190092">
    <property type="component" value="Unassembled WGS sequence"/>
</dbReference>
<evidence type="ECO:0000256" key="5">
    <source>
        <dbReference type="ARBA" id="ARBA00023136"/>
    </source>
</evidence>
<feature type="transmembrane region" description="Helical" evidence="6">
    <location>
        <begin position="285"/>
        <end position="301"/>
    </location>
</feature>
<keyword evidence="9" id="KW-1185">Reference proteome</keyword>
<dbReference type="InterPro" id="IPR050189">
    <property type="entry name" value="MFS_Efflux_Transporters"/>
</dbReference>
<name>A0A1T4N864_9HYPH</name>
<dbReference type="InterPro" id="IPR020846">
    <property type="entry name" value="MFS_dom"/>
</dbReference>
<feature type="transmembrane region" description="Helical" evidence="6">
    <location>
        <begin position="344"/>
        <end position="362"/>
    </location>
</feature>
<comment type="subcellular location">
    <subcellularLocation>
        <location evidence="1">Cell membrane</location>
        <topology evidence="1">Multi-pass membrane protein</topology>
    </subcellularLocation>
</comment>
<feature type="transmembrane region" description="Helical" evidence="6">
    <location>
        <begin position="374"/>
        <end position="393"/>
    </location>
</feature>
<keyword evidence="3 6" id="KW-0812">Transmembrane</keyword>
<dbReference type="Pfam" id="PF07690">
    <property type="entry name" value="MFS_1"/>
    <property type="match status" value="1"/>
</dbReference>
<dbReference type="EMBL" id="FUWJ01000002">
    <property type="protein sequence ID" value="SJZ75373.1"/>
    <property type="molecule type" value="Genomic_DNA"/>
</dbReference>
<feature type="transmembrane region" description="Helical" evidence="6">
    <location>
        <begin position="107"/>
        <end position="129"/>
    </location>
</feature>
<organism evidence="8 9">
    <name type="scientific">Enhydrobacter aerosaccus</name>
    <dbReference type="NCBI Taxonomy" id="225324"/>
    <lineage>
        <taxon>Bacteria</taxon>
        <taxon>Pseudomonadati</taxon>
        <taxon>Pseudomonadota</taxon>
        <taxon>Alphaproteobacteria</taxon>
        <taxon>Hyphomicrobiales</taxon>
        <taxon>Enhydrobacter</taxon>
    </lineage>
</organism>
<evidence type="ECO:0000256" key="4">
    <source>
        <dbReference type="ARBA" id="ARBA00022989"/>
    </source>
</evidence>
<dbReference type="GO" id="GO:0022857">
    <property type="term" value="F:transmembrane transporter activity"/>
    <property type="evidence" value="ECO:0007669"/>
    <property type="project" value="InterPro"/>
</dbReference>
<evidence type="ECO:0000313" key="8">
    <source>
        <dbReference type="EMBL" id="SJZ75373.1"/>
    </source>
</evidence>
<proteinExistence type="predicted"/>
<dbReference type="STRING" id="225324.SAMN02745126_02157"/>
<dbReference type="PANTHER" id="PTHR43124">
    <property type="entry name" value="PURINE EFFLUX PUMP PBUE"/>
    <property type="match status" value="1"/>
</dbReference>
<gene>
    <name evidence="8" type="ORF">SAMN02745126_02157</name>
</gene>
<dbReference type="GO" id="GO:0005886">
    <property type="term" value="C:plasma membrane"/>
    <property type="evidence" value="ECO:0007669"/>
    <property type="project" value="UniProtKB-SubCell"/>
</dbReference>
<feature type="transmembrane region" description="Helical" evidence="6">
    <location>
        <begin position="253"/>
        <end position="273"/>
    </location>
</feature>
<sequence length="397" mass="41384">MTAVSAAQPRSAPALAIVILSVAAFASAANMRVVDPLLIQLSAEFGVTVGEASIAATLFLLANGVFVLVHGPFGDRHGKMPVVALACIGAALCCMASALSVSLRMLAATRFLTGVTSSAIIPLAMAWVGDNVSYERRQATLARFLSGQTLGLAAGAALGGAVGDWLGWRAVFWVLTVTYLMAGAALFTTMRARPEIALPGLRAEGSMIAQMLGVLKRPWARVVIIVVALEGGAFWGCFTFVGADLHQRFGLGYAFVGLAVAAFGAGGFIYVTLAPHLVRLLGERGLCLWGGTGLGIAFAILAMAPSATVAFVAIIGLGITFYMLHNTLQTNGTQMAPEARGSALAMFALCLFVGQAIGVPIAAPIVDRYGAPPIFWAAALFLPALAWWFAMALRRRL</sequence>